<dbReference type="Gene3D" id="1.10.340.30">
    <property type="entry name" value="Hypothetical protein, domain 2"/>
    <property type="match status" value="1"/>
</dbReference>
<evidence type="ECO:0000256" key="4">
    <source>
        <dbReference type="ARBA" id="ARBA00023014"/>
    </source>
</evidence>
<protein>
    <submittedName>
        <fullName evidence="6">Endonuclease III domain-containing protein</fullName>
    </submittedName>
</protein>
<evidence type="ECO:0000313" key="7">
    <source>
        <dbReference type="Proteomes" id="UP001597252"/>
    </source>
</evidence>
<proteinExistence type="predicted"/>
<evidence type="ECO:0000313" key="6">
    <source>
        <dbReference type="EMBL" id="MFD1486170.1"/>
    </source>
</evidence>
<evidence type="ECO:0000256" key="1">
    <source>
        <dbReference type="ARBA" id="ARBA00022485"/>
    </source>
</evidence>
<keyword evidence="7" id="KW-1185">Reference proteome</keyword>
<dbReference type="InterPro" id="IPR003265">
    <property type="entry name" value="HhH-GPD_domain"/>
</dbReference>
<dbReference type="EMBL" id="JBHTON010000054">
    <property type="protein sequence ID" value="MFD1486170.1"/>
    <property type="molecule type" value="Genomic_DNA"/>
</dbReference>
<evidence type="ECO:0000259" key="5">
    <source>
        <dbReference type="SMART" id="SM00478"/>
    </source>
</evidence>
<dbReference type="Proteomes" id="UP001597252">
    <property type="component" value="Unassembled WGS sequence"/>
</dbReference>
<keyword evidence="3" id="KW-0408">Iron</keyword>
<dbReference type="RefSeq" id="WP_125752323.1">
    <property type="nucleotide sequence ID" value="NZ_JBHTON010000054.1"/>
</dbReference>
<keyword evidence="2" id="KW-0479">Metal-binding</keyword>
<reference evidence="7" key="1">
    <citation type="journal article" date="2019" name="Int. J. Syst. Evol. Microbiol.">
        <title>The Global Catalogue of Microorganisms (GCM) 10K type strain sequencing project: providing services to taxonomists for standard genome sequencing and annotation.</title>
        <authorList>
            <consortium name="The Broad Institute Genomics Platform"/>
            <consortium name="The Broad Institute Genome Sequencing Center for Infectious Disease"/>
            <person name="Wu L."/>
            <person name="Ma J."/>
        </authorList>
    </citation>
    <scope>NUCLEOTIDE SEQUENCE [LARGE SCALE GENOMIC DNA]</scope>
    <source>
        <strain evidence="7">CCM 8903</strain>
    </source>
</reference>
<keyword evidence="1" id="KW-0004">4Fe-4S</keyword>
<dbReference type="PIRSF" id="PIRSF001435">
    <property type="entry name" value="Nth"/>
    <property type="match status" value="1"/>
</dbReference>
<comment type="caution">
    <text evidence="6">The sequence shown here is derived from an EMBL/GenBank/DDBJ whole genome shotgun (WGS) entry which is preliminary data.</text>
</comment>
<sequence length="216" mass="24063">MSITPSAEYTLTQLYHQLAANLGPSGWWPADSPAEILVGAILVQNTTWQNAAQSLANLRPVTHFDPQQLARLPLAQLQALIRPSGFYRHKSQALHALFAWLQTQGPDADFSQWPNSQLRRRLLALPGIGPETADAMRLYVFGQPNFIADHYSRRLFGWLGQNFATYAQLKSVTHAVDNWPLAQAQEFHGLIDNFGKTVKTQADFAASWLAGACLRL</sequence>
<keyword evidence="6" id="KW-0255">Endonuclease</keyword>
<keyword evidence="6" id="KW-0378">Hydrolase</keyword>
<name>A0ABW4E8I2_9LACO</name>
<gene>
    <name evidence="6" type="ORF">ACFQ5J_13130</name>
</gene>
<dbReference type="PANTHER" id="PTHR10359:SF19">
    <property type="entry name" value="DNA REPAIR GLYCOSYLASE MJ1434-RELATED"/>
    <property type="match status" value="1"/>
</dbReference>
<evidence type="ECO:0000256" key="2">
    <source>
        <dbReference type="ARBA" id="ARBA00022723"/>
    </source>
</evidence>
<evidence type="ECO:0000256" key="3">
    <source>
        <dbReference type="ARBA" id="ARBA00023004"/>
    </source>
</evidence>
<dbReference type="SUPFAM" id="SSF48150">
    <property type="entry name" value="DNA-glycosylase"/>
    <property type="match status" value="1"/>
</dbReference>
<feature type="domain" description="HhH-GPD" evidence="5">
    <location>
        <begin position="42"/>
        <end position="197"/>
    </location>
</feature>
<organism evidence="6 7">
    <name type="scientific">Lacticaseibacillus baoqingensis</name>
    <dbReference type="NCBI Taxonomy" id="2486013"/>
    <lineage>
        <taxon>Bacteria</taxon>
        <taxon>Bacillati</taxon>
        <taxon>Bacillota</taxon>
        <taxon>Bacilli</taxon>
        <taxon>Lactobacillales</taxon>
        <taxon>Lactobacillaceae</taxon>
        <taxon>Lacticaseibacillus</taxon>
    </lineage>
</organism>
<dbReference type="PANTHER" id="PTHR10359">
    <property type="entry name" value="A/G-SPECIFIC ADENINE GLYCOSYLASE/ENDONUCLEASE III"/>
    <property type="match status" value="1"/>
</dbReference>
<accession>A0ABW4E8I2</accession>
<dbReference type="Pfam" id="PF00730">
    <property type="entry name" value="HhH-GPD"/>
    <property type="match status" value="1"/>
</dbReference>
<dbReference type="InterPro" id="IPR011257">
    <property type="entry name" value="DNA_glycosylase"/>
</dbReference>
<dbReference type="GO" id="GO:0004519">
    <property type="term" value="F:endonuclease activity"/>
    <property type="evidence" value="ECO:0007669"/>
    <property type="project" value="UniProtKB-KW"/>
</dbReference>
<dbReference type="CDD" id="cd00056">
    <property type="entry name" value="ENDO3c"/>
    <property type="match status" value="1"/>
</dbReference>
<keyword evidence="4" id="KW-0411">Iron-sulfur</keyword>
<dbReference type="SMART" id="SM00478">
    <property type="entry name" value="ENDO3c"/>
    <property type="match status" value="1"/>
</dbReference>
<keyword evidence="6" id="KW-0540">Nuclease</keyword>